<evidence type="ECO:0000256" key="2">
    <source>
        <dbReference type="SAM" id="MobiDB-lite"/>
    </source>
</evidence>
<name>A0A507QTN0_MONPU</name>
<feature type="coiled-coil region" evidence="1">
    <location>
        <begin position="218"/>
        <end position="259"/>
    </location>
</feature>
<dbReference type="SUPFAM" id="SSF50729">
    <property type="entry name" value="PH domain-like"/>
    <property type="match status" value="1"/>
</dbReference>
<feature type="compositionally biased region" description="Low complexity" evidence="2">
    <location>
        <begin position="1896"/>
        <end position="1908"/>
    </location>
</feature>
<feature type="compositionally biased region" description="Pro residues" evidence="2">
    <location>
        <begin position="400"/>
        <end position="410"/>
    </location>
</feature>
<feature type="region of interest" description="Disordered" evidence="2">
    <location>
        <begin position="178"/>
        <end position="199"/>
    </location>
</feature>
<evidence type="ECO:0000259" key="3">
    <source>
        <dbReference type="PROSITE" id="PS50003"/>
    </source>
</evidence>
<dbReference type="GO" id="GO:0005543">
    <property type="term" value="F:phospholipid binding"/>
    <property type="evidence" value="ECO:0007669"/>
    <property type="project" value="InterPro"/>
</dbReference>
<dbReference type="GO" id="GO:0032065">
    <property type="term" value="P:maintenance of protein location in cell cortex"/>
    <property type="evidence" value="ECO:0007669"/>
    <property type="project" value="InterPro"/>
</dbReference>
<feature type="region of interest" description="Disordered" evidence="2">
    <location>
        <begin position="1120"/>
        <end position="1154"/>
    </location>
</feature>
<evidence type="ECO:0000256" key="1">
    <source>
        <dbReference type="SAM" id="Coils"/>
    </source>
</evidence>
<dbReference type="SMART" id="SM00233">
    <property type="entry name" value="PH"/>
    <property type="match status" value="1"/>
</dbReference>
<feature type="compositionally biased region" description="Low complexity" evidence="2">
    <location>
        <begin position="1136"/>
        <end position="1147"/>
    </location>
</feature>
<comment type="caution">
    <text evidence="4">The sequence shown here is derived from an EMBL/GenBank/DDBJ whole genome shotgun (WGS) entry which is preliminary data.</text>
</comment>
<dbReference type="PANTHER" id="PTHR28190:SF1">
    <property type="entry name" value="NUCLEAR MIGRATION PROTEIN NUM1"/>
    <property type="match status" value="1"/>
</dbReference>
<dbReference type="STRING" id="5098.A0A507QTN0"/>
<dbReference type="Proteomes" id="UP000319663">
    <property type="component" value="Unassembled WGS sequence"/>
</dbReference>
<dbReference type="OrthoDB" id="2149224at2759"/>
<gene>
    <name evidence="4" type="ORF">MPDQ_007747</name>
</gene>
<feature type="compositionally biased region" description="Basic and acidic residues" evidence="2">
    <location>
        <begin position="376"/>
        <end position="388"/>
    </location>
</feature>
<dbReference type="InterPro" id="IPR001849">
    <property type="entry name" value="PH_domain"/>
</dbReference>
<feature type="compositionally biased region" description="Low complexity" evidence="2">
    <location>
        <begin position="514"/>
        <end position="524"/>
    </location>
</feature>
<feature type="compositionally biased region" description="Basic and acidic residues" evidence="2">
    <location>
        <begin position="480"/>
        <end position="490"/>
    </location>
</feature>
<feature type="region of interest" description="Disordered" evidence="2">
    <location>
        <begin position="459"/>
        <end position="682"/>
    </location>
</feature>
<dbReference type="InterPro" id="IPR053005">
    <property type="entry name" value="Nuclear_Pos-Cytoskel_Interact"/>
</dbReference>
<evidence type="ECO:0000313" key="5">
    <source>
        <dbReference type="Proteomes" id="UP000319663"/>
    </source>
</evidence>
<feature type="compositionally biased region" description="Polar residues" evidence="2">
    <location>
        <begin position="1917"/>
        <end position="1937"/>
    </location>
</feature>
<proteinExistence type="predicted"/>
<dbReference type="Pfam" id="PF12814">
    <property type="entry name" value="Mcp5_PH"/>
    <property type="match status" value="1"/>
</dbReference>
<dbReference type="GO" id="GO:0005938">
    <property type="term" value="C:cell cortex"/>
    <property type="evidence" value="ECO:0007669"/>
    <property type="project" value="InterPro"/>
</dbReference>
<feature type="coiled-coil region" evidence="1">
    <location>
        <begin position="295"/>
        <end position="375"/>
    </location>
</feature>
<feature type="compositionally biased region" description="Acidic residues" evidence="2">
    <location>
        <begin position="570"/>
        <end position="579"/>
    </location>
</feature>
<evidence type="ECO:0000313" key="4">
    <source>
        <dbReference type="EMBL" id="TQB71157.1"/>
    </source>
</evidence>
<feature type="compositionally biased region" description="Basic residues" evidence="2">
    <location>
        <begin position="640"/>
        <end position="653"/>
    </location>
</feature>
<feature type="compositionally biased region" description="Low complexity" evidence="2">
    <location>
        <begin position="1862"/>
        <end position="1874"/>
    </location>
</feature>
<dbReference type="PROSITE" id="PS50003">
    <property type="entry name" value="PH_DOMAIN"/>
    <property type="match status" value="1"/>
</dbReference>
<dbReference type="InterPro" id="IPR024774">
    <property type="entry name" value="PH_dom-Mcp5-type"/>
</dbReference>
<feature type="compositionally biased region" description="Polar residues" evidence="2">
    <location>
        <begin position="664"/>
        <end position="682"/>
    </location>
</feature>
<keyword evidence="1" id="KW-0175">Coiled coil</keyword>
<dbReference type="GO" id="GO:0000226">
    <property type="term" value="P:microtubule cytoskeleton organization"/>
    <property type="evidence" value="ECO:0007669"/>
    <property type="project" value="TreeGrafter"/>
</dbReference>
<dbReference type="PANTHER" id="PTHR28190">
    <property type="entry name" value="NUCLEAR MIGRATION PROTEIN NUM1"/>
    <property type="match status" value="1"/>
</dbReference>
<feature type="compositionally biased region" description="Polar residues" evidence="2">
    <location>
        <begin position="178"/>
        <end position="187"/>
    </location>
</feature>
<keyword evidence="5" id="KW-1185">Reference proteome</keyword>
<feature type="region of interest" description="Disordered" evidence="2">
    <location>
        <begin position="1501"/>
        <end position="1528"/>
    </location>
</feature>
<feature type="coiled-coil region" evidence="1">
    <location>
        <begin position="71"/>
        <end position="139"/>
    </location>
</feature>
<dbReference type="EMBL" id="VIFY01000087">
    <property type="protein sequence ID" value="TQB71157.1"/>
    <property type="molecule type" value="Genomic_DNA"/>
</dbReference>
<dbReference type="GO" id="GO:0015631">
    <property type="term" value="F:tubulin binding"/>
    <property type="evidence" value="ECO:0007669"/>
    <property type="project" value="TreeGrafter"/>
</dbReference>
<dbReference type="GO" id="GO:0005739">
    <property type="term" value="C:mitochondrion"/>
    <property type="evidence" value="ECO:0007669"/>
    <property type="project" value="TreeGrafter"/>
</dbReference>
<feature type="domain" description="PH" evidence="3">
    <location>
        <begin position="1716"/>
        <end position="1827"/>
    </location>
</feature>
<feature type="region of interest" description="Disordered" evidence="2">
    <location>
        <begin position="1547"/>
        <end position="1632"/>
    </location>
</feature>
<reference evidence="4 5" key="1">
    <citation type="submission" date="2019-06" db="EMBL/GenBank/DDBJ databases">
        <title>Wine fermentation using esterase from Monascus purpureus.</title>
        <authorList>
            <person name="Geng C."/>
            <person name="Zhang Y."/>
        </authorList>
    </citation>
    <scope>NUCLEOTIDE SEQUENCE [LARGE SCALE GENOMIC DNA]</scope>
    <source>
        <strain evidence="4">HQ1</strain>
    </source>
</reference>
<dbReference type="CDD" id="cd13365">
    <property type="entry name" value="PH_PLC_plant-like"/>
    <property type="match status" value="1"/>
</dbReference>
<feature type="region of interest" description="Disordered" evidence="2">
    <location>
        <begin position="1855"/>
        <end position="2009"/>
    </location>
</feature>
<organism evidence="4 5">
    <name type="scientific">Monascus purpureus</name>
    <name type="common">Red mold</name>
    <name type="synonym">Monascus anka</name>
    <dbReference type="NCBI Taxonomy" id="5098"/>
    <lineage>
        <taxon>Eukaryota</taxon>
        <taxon>Fungi</taxon>
        <taxon>Dikarya</taxon>
        <taxon>Ascomycota</taxon>
        <taxon>Pezizomycotina</taxon>
        <taxon>Eurotiomycetes</taxon>
        <taxon>Eurotiomycetidae</taxon>
        <taxon>Eurotiales</taxon>
        <taxon>Aspergillaceae</taxon>
        <taxon>Monascus</taxon>
    </lineage>
</organism>
<feature type="compositionally biased region" description="Basic and acidic residues" evidence="2">
    <location>
        <begin position="459"/>
        <end position="468"/>
    </location>
</feature>
<feature type="region of interest" description="Disordered" evidence="2">
    <location>
        <begin position="376"/>
        <end position="415"/>
    </location>
</feature>
<accession>A0A507QTN0</accession>
<protein>
    <recommendedName>
        <fullName evidence="3">PH domain-containing protein</fullName>
    </recommendedName>
</protein>
<feature type="compositionally biased region" description="Basic and acidic residues" evidence="2">
    <location>
        <begin position="728"/>
        <end position="738"/>
    </location>
</feature>
<sequence>MAAFLGDLSATGAGSLPANGQQDDSRPLSPAMDDPFISPQPDVAGHREQHRYSSFDSQLFSLNASSPAQARRALEAHLAETERRLEEASRLGTALVQQQQELSEKLKEVDQQQDDGEIGEDLRRKLVDLEREYNEIGRETARAFLAPKRLVGASDESNFGTPSGEYKSPLGSVMLSTQATNSPSRVTVPSRKQRNQPSNRVHDIEFATEISTSLLAQVRQLQALLAEREEALKGANLEKSRLELEAEGYAQRIRALDESEQRYKDENWSLETQTHELMTAVKEAAERETKLNSSLSSITAEKSSVERELEELKQLNTKLVEDHTAAQKANDAEIHLLRRNLTAGDAEKLALQRKLEEVTSQNQELAKAVAATIRQQREAEAARSVSHDDETDAQDQPTPEQSPPSSPTKPTPRHNHLETETLRSSLGHAHRMIQNLKNTIHREKAEKIELKRILQESRDELEQRRRDSVGATTSNKRQKTRADPPRKQPRPDLLGAGRRGKTQVEWHDTDWEDSSPSHPSMSRPPKGRKGTHSPDDPSDYQTATEDAFETANEPDVATESEAFQTGLESMADDSSDTDDTERMTETEFTVNRTPRRRLPSPLLFAKARDRNSIQSTASTSADEDEDDREASLSPTQVSRYRLRVKRGGLKRIRPSGEAPMASHSRPSSARESTATSFNQDPMASEGQSLFAELAELGSPGSEGGDFGPPIRDDAASQSSTPRISGSFDLRRPSESTLDSRAKPVMVDTGVMTDHTISPHSVPETAGWFLGLRNGFWLRDPLLGNSAPQFTALRSAAGSNTDEWSTQSVPSQMALDDLTPNSEETEGLAFPPLPQAVISSVASQETVPVVPTVSKQNITHAPMGAPEPLEKEISEKLIPERTLSSIYSQHTEPVTAKLQERDIPELAISHVNLNHTEPESAVPVELAVSMIESQYTKPEYSVPMEFKLSSVYSEHTEPKSTVPLELVVSSITSEQTVPKSTVPLELEVSSITSEQTVPKSTVPLELTVSSINSEQTEPKSTVPLELSVSSINSEHTEPMLASPVELTLSSMISQNTEPTCPAPLELAVSSVGSEQTQPQDAAPAKLAISAISSTDTAPADPTFPLRESAIPVGLAVSSINSGNTDPVTPNVPESARTIPSEVSTPSVSSEHDGIPTRTIAGSERAIHTEQADSTERAIPVELAVSSISEQAAPLASKAPEPVALTVTSIFGEQHTEPVATKVAEPKYVELSVSPSASFSETEPVVPKLPERIELAVSSVSSEYTTPVVPRLPEIELAKLAISSVCSEHTEPVIAKLPELEPRELAVSSVCSEHTEPVMAKMHEPEHPELAVSSICSENTAPITPKLPEVERPELGFSSVSFQDVPPAMAKLPEPQLPDFAVSSIFSELTEPVLAMMPEQAVPVERDLKTSETPELDVSPVKSAWTEPTGPTIREVPVKVPELLISNISSVETQPVKSEHRKSPATLASVTYDKETGKPTTVPNGYTSDVPVISVARDAGLPLDSVSGNALPRAARQSSRPGKMDGQADQGAQTILSSRQIDAILMDRVSNNPQTSPDNDRVKSMAGSSLSTPKARHNLEGLPSSTASNRSGPVRPGSSSSQTSYATGRQILSDMDDRRTIDQPSASSGVMGPPLIPASALKAQRPLTPNDHVSQTGSIRQSSLRAKARHNSQLSHRSSVSSFASELEERFNIQTNPMPTAYGYGAGTDPRMIQAITQTMIGEFLWKYTRKAVSGEMSSTRHRRYFWVHPYTRTLYWSAQDPQSAGKSELRTKSVHIEAIRVVADDNPYPPGLHCQSLEVISPGRRVRFTASTSQRHETWFNALSYLLLRNADGENGEENEGNISLEEMHEFNAGLANSQQPGRSSFSSYSRSLRSVPKQRASSVMSTRPAATYGDRSSPAFSASAQSPALYTPGQGRQGSATRISSFFNSSVRGSFSSRKMRRGHADSSLYEESVGDPGSVEDLRHAFDRQDEDEDRLENVRACCDGKHDVSSLSRSSRYSPKINRHQPY</sequence>
<feature type="compositionally biased region" description="Low complexity" evidence="2">
    <location>
        <begin position="1586"/>
        <end position="1599"/>
    </location>
</feature>
<feature type="region of interest" description="Disordered" evidence="2">
    <location>
        <begin position="1"/>
        <end position="51"/>
    </location>
</feature>
<feature type="region of interest" description="Disordered" evidence="2">
    <location>
        <begin position="696"/>
        <end position="738"/>
    </location>
</feature>
<feature type="compositionally biased region" description="Low complexity" evidence="2">
    <location>
        <begin position="1991"/>
        <end position="2000"/>
    </location>
</feature>